<keyword evidence="2" id="KW-1185">Reference proteome</keyword>
<evidence type="ECO:0000313" key="1">
    <source>
        <dbReference type="EMBL" id="QGS51979.1"/>
    </source>
</evidence>
<sequence length="54" mass="6392">MEKYEIFSKYFSKDYLENSEMEKTYLDLNERISSSKNLVFLFGNGISINSVLKK</sequence>
<gene>
    <name evidence="1" type="ORF">STABA_v1c06160</name>
</gene>
<reference evidence="1 2" key="1">
    <citation type="submission" date="2019-11" db="EMBL/GenBank/DDBJ databases">
        <title>Complete genome sequence of Spiroplasma tabanidicola TAUS-1 (DSM 22603).</title>
        <authorList>
            <person name="Huang C.-T."/>
            <person name="Lin Y.-C."/>
            <person name="Kuo C.-H."/>
        </authorList>
    </citation>
    <scope>NUCLEOTIDE SEQUENCE [LARGE SCALE GENOMIC DNA]</scope>
    <source>
        <strain evidence="1 2">TAUS-1</strain>
    </source>
</reference>
<dbReference type="EMBL" id="CP046276">
    <property type="protein sequence ID" value="QGS51979.1"/>
    <property type="molecule type" value="Genomic_DNA"/>
</dbReference>
<dbReference type="Proteomes" id="UP000424468">
    <property type="component" value="Chromosome"/>
</dbReference>
<proteinExistence type="predicted"/>
<dbReference type="RefSeq" id="WP_156006476.1">
    <property type="nucleotide sequence ID" value="NZ_CP046276.1"/>
</dbReference>
<accession>A0A6I6C938</accession>
<dbReference type="KEGG" id="stab:STABA_v1c06160"/>
<protein>
    <submittedName>
        <fullName evidence="1">Uncharacterized protein</fullName>
    </submittedName>
</protein>
<organism evidence="1 2">
    <name type="scientific">Spiroplasma tabanidicola</name>
    <dbReference type="NCBI Taxonomy" id="324079"/>
    <lineage>
        <taxon>Bacteria</taxon>
        <taxon>Bacillati</taxon>
        <taxon>Mycoplasmatota</taxon>
        <taxon>Mollicutes</taxon>
        <taxon>Entomoplasmatales</taxon>
        <taxon>Spiroplasmataceae</taxon>
        <taxon>Spiroplasma</taxon>
    </lineage>
</organism>
<name>A0A6I6C938_9MOLU</name>
<evidence type="ECO:0000313" key="2">
    <source>
        <dbReference type="Proteomes" id="UP000424468"/>
    </source>
</evidence>
<dbReference type="AlphaFoldDB" id="A0A6I6C938"/>